<sequence>MALSITDPIHYSPVTRPHRRWLAWALSVLLHVLLIGGVAHWRFAPAPPVERTSLDVELVTRPAVAPEAAAAIAALNQQASGDEADVPPAERAAASHETPAVAVPDDVIGRVAEAEPVVTEPQEPAADEAPSVPEPDGALPSPPASQANGAPAASVPRARGRDLLAQATSSIRGQGFETRHAGPLDEDPSRRAARQAAEARYIDQWTRRVEDYGNRVYPAPAHLSGQLRIRVVIGREGQLLQAEVVQSSGHSELDQAALDTVHGAAPYRPFDRGMAGLDSLSISRVWRFGNGNNFGVQ</sequence>
<dbReference type="PANTHER" id="PTHR33446:SF11">
    <property type="entry name" value="TONB3"/>
    <property type="match status" value="1"/>
</dbReference>
<evidence type="ECO:0000256" key="11">
    <source>
        <dbReference type="SAM" id="Phobius"/>
    </source>
</evidence>
<evidence type="ECO:0000256" key="2">
    <source>
        <dbReference type="ARBA" id="ARBA00006555"/>
    </source>
</evidence>
<dbReference type="InterPro" id="IPR006260">
    <property type="entry name" value="TonB/TolA_C"/>
</dbReference>
<keyword evidence="4" id="KW-1003">Cell membrane</keyword>
<evidence type="ECO:0000256" key="4">
    <source>
        <dbReference type="ARBA" id="ARBA00022475"/>
    </source>
</evidence>
<evidence type="ECO:0000256" key="10">
    <source>
        <dbReference type="SAM" id="MobiDB-lite"/>
    </source>
</evidence>
<dbReference type="Pfam" id="PF03544">
    <property type="entry name" value="TonB_C"/>
    <property type="match status" value="1"/>
</dbReference>
<dbReference type="RefSeq" id="WP_386773221.1">
    <property type="nucleotide sequence ID" value="NZ_JBHRUG010000019.1"/>
</dbReference>
<dbReference type="SUPFAM" id="SSF74653">
    <property type="entry name" value="TolA/TonB C-terminal domain"/>
    <property type="match status" value="1"/>
</dbReference>
<evidence type="ECO:0000256" key="1">
    <source>
        <dbReference type="ARBA" id="ARBA00004383"/>
    </source>
</evidence>
<dbReference type="Proteomes" id="UP001595579">
    <property type="component" value="Unassembled WGS sequence"/>
</dbReference>
<comment type="caution">
    <text evidence="13">The sequence shown here is derived from an EMBL/GenBank/DDBJ whole genome shotgun (WGS) entry which is preliminary data.</text>
</comment>
<keyword evidence="7" id="KW-0653">Protein transport</keyword>
<evidence type="ECO:0000256" key="7">
    <source>
        <dbReference type="ARBA" id="ARBA00022927"/>
    </source>
</evidence>
<protein>
    <submittedName>
        <fullName evidence="13">TonB family protein</fullName>
    </submittedName>
</protein>
<dbReference type="Gene3D" id="3.30.1150.10">
    <property type="match status" value="1"/>
</dbReference>
<evidence type="ECO:0000256" key="5">
    <source>
        <dbReference type="ARBA" id="ARBA00022519"/>
    </source>
</evidence>
<organism evidence="13 14">
    <name type="scientific">Litchfieldella rifensis</name>
    <dbReference type="NCBI Taxonomy" id="762643"/>
    <lineage>
        <taxon>Bacteria</taxon>
        <taxon>Pseudomonadati</taxon>
        <taxon>Pseudomonadota</taxon>
        <taxon>Gammaproteobacteria</taxon>
        <taxon>Oceanospirillales</taxon>
        <taxon>Halomonadaceae</taxon>
        <taxon>Litchfieldella</taxon>
    </lineage>
</organism>
<dbReference type="InterPro" id="IPR037682">
    <property type="entry name" value="TonB_C"/>
</dbReference>
<reference evidence="14" key="1">
    <citation type="journal article" date="2019" name="Int. J. Syst. Evol. Microbiol.">
        <title>The Global Catalogue of Microorganisms (GCM) 10K type strain sequencing project: providing services to taxonomists for standard genome sequencing and annotation.</title>
        <authorList>
            <consortium name="The Broad Institute Genomics Platform"/>
            <consortium name="The Broad Institute Genome Sequencing Center for Infectious Disease"/>
            <person name="Wu L."/>
            <person name="Ma J."/>
        </authorList>
    </citation>
    <scope>NUCLEOTIDE SEQUENCE [LARGE SCALE GENOMIC DNA]</scope>
    <source>
        <strain evidence="14">CECT 7698</strain>
    </source>
</reference>
<name>A0ABV7LNR3_9GAMM</name>
<keyword evidence="8 11" id="KW-1133">Transmembrane helix</keyword>
<proteinExistence type="inferred from homology"/>
<accession>A0ABV7LNR3</accession>
<evidence type="ECO:0000256" key="6">
    <source>
        <dbReference type="ARBA" id="ARBA00022692"/>
    </source>
</evidence>
<evidence type="ECO:0000256" key="9">
    <source>
        <dbReference type="ARBA" id="ARBA00023136"/>
    </source>
</evidence>
<feature type="transmembrane region" description="Helical" evidence="11">
    <location>
        <begin position="21"/>
        <end position="43"/>
    </location>
</feature>
<evidence type="ECO:0000313" key="14">
    <source>
        <dbReference type="Proteomes" id="UP001595579"/>
    </source>
</evidence>
<evidence type="ECO:0000259" key="12">
    <source>
        <dbReference type="Pfam" id="PF03544"/>
    </source>
</evidence>
<gene>
    <name evidence="13" type="ORF">ACFOEV_09445</name>
</gene>
<feature type="domain" description="TonB C-terminal" evidence="12">
    <location>
        <begin position="222"/>
        <end position="273"/>
    </location>
</feature>
<keyword evidence="14" id="KW-1185">Reference proteome</keyword>
<keyword evidence="9 11" id="KW-0472">Membrane</keyword>
<feature type="compositionally biased region" description="Basic and acidic residues" evidence="10">
    <location>
        <begin position="177"/>
        <end position="190"/>
    </location>
</feature>
<dbReference type="PANTHER" id="PTHR33446">
    <property type="entry name" value="PROTEIN TONB-RELATED"/>
    <property type="match status" value="1"/>
</dbReference>
<keyword evidence="3" id="KW-0813">Transport</keyword>
<dbReference type="EMBL" id="JBHRUG010000019">
    <property type="protein sequence ID" value="MFC3283831.1"/>
    <property type="molecule type" value="Genomic_DNA"/>
</dbReference>
<evidence type="ECO:0000256" key="8">
    <source>
        <dbReference type="ARBA" id="ARBA00022989"/>
    </source>
</evidence>
<comment type="similarity">
    <text evidence="2">Belongs to the TonB family.</text>
</comment>
<comment type="subcellular location">
    <subcellularLocation>
        <location evidence="1">Cell inner membrane</location>
        <topology evidence="1">Single-pass membrane protein</topology>
        <orientation evidence="1">Periplasmic side</orientation>
    </subcellularLocation>
</comment>
<dbReference type="InterPro" id="IPR051045">
    <property type="entry name" value="TonB-dependent_transducer"/>
</dbReference>
<feature type="region of interest" description="Disordered" evidence="10">
    <location>
        <begin position="79"/>
        <end position="195"/>
    </location>
</feature>
<dbReference type="NCBIfam" id="TIGR01352">
    <property type="entry name" value="tonB_Cterm"/>
    <property type="match status" value="1"/>
</dbReference>
<keyword evidence="5" id="KW-0997">Cell inner membrane</keyword>
<evidence type="ECO:0000256" key="3">
    <source>
        <dbReference type="ARBA" id="ARBA00022448"/>
    </source>
</evidence>
<evidence type="ECO:0000313" key="13">
    <source>
        <dbReference type="EMBL" id="MFC3283831.1"/>
    </source>
</evidence>
<keyword evidence="6 11" id="KW-0812">Transmembrane</keyword>